<sequence length="50" mass="5974">MYLLTRQELAFKTEGNCWCVGASYQSEHSSFIWLCNSRIHVRFMNPQIYN</sequence>
<dbReference type="EMBL" id="KZ773973">
    <property type="protein sequence ID" value="PTQ26441.1"/>
    <property type="molecule type" value="Genomic_DNA"/>
</dbReference>
<dbReference type="AlphaFoldDB" id="A0A2R6VXV2"/>
<evidence type="ECO:0000313" key="2">
    <source>
        <dbReference type="Proteomes" id="UP000244005"/>
    </source>
</evidence>
<organism evidence="1 2">
    <name type="scientific">Marchantia polymorpha</name>
    <name type="common">Common liverwort</name>
    <name type="synonym">Marchantia aquatica</name>
    <dbReference type="NCBI Taxonomy" id="3197"/>
    <lineage>
        <taxon>Eukaryota</taxon>
        <taxon>Viridiplantae</taxon>
        <taxon>Streptophyta</taxon>
        <taxon>Embryophyta</taxon>
        <taxon>Marchantiophyta</taxon>
        <taxon>Marchantiopsida</taxon>
        <taxon>Marchantiidae</taxon>
        <taxon>Marchantiales</taxon>
        <taxon>Marchantiaceae</taxon>
        <taxon>Marchantia</taxon>
    </lineage>
</organism>
<accession>A0A2R6VXV2</accession>
<reference evidence="2" key="1">
    <citation type="journal article" date="2017" name="Cell">
        <title>Insights into land plant evolution garnered from the Marchantia polymorpha genome.</title>
        <authorList>
            <person name="Bowman J.L."/>
            <person name="Kohchi T."/>
            <person name="Yamato K.T."/>
            <person name="Jenkins J."/>
            <person name="Shu S."/>
            <person name="Ishizaki K."/>
            <person name="Yamaoka S."/>
            <person name="Nishihama R."/>
            <person name="Nakamura Y."/>
            <person name="Berger F."/>
            <person name="Adam C."/>
            <person name="Aki S.S."/>
            <person name="Althoff F."/>
            <person name="Araki T."/>
            <person name="Arteaga-Vazquez M.A."/>
            <person name="Balasubrmanian S."/>
            <person name="Barry K."/>
            <person name="Bauer D."/>
            <person name="Boehm C.R."/>
            <person name="Briginshaw L."/>
            <person name="Caballero-Perez J."/>
            <person name="Catarino B."/>
            <person name="Chen F."/>
            <person name="Chiyoda S."/>
            <person name="Chovatia M."/>
            <person name="Davies K.M."/>
            <person name="Delmans M."/>
            <person name="Demura T."/>
            <person name="Dierschke T."/>
            <person name="Dolan L."/>
            <person name="Dorantes-Acosta A.E."/>
            <person name="Eklund D.M."/>
            <person name="Florent S.N."/>
            <person name="Flores-Sandoval E."/>
            <person name="Fujiyama A."/>
            <person name="Fukuzawa H."/>
            <person name="Galik B."/>
            <person name="Grimanelli D."/>
            <person name="Grimwood J."/>
            <person name="Grossniklaus U."/>
            <person name="Hamada T."/>
            <person name="Haseloff J."/>
            <person name="Hetherington A.J."/>
            <person name="Higo A."/>
            <person name="Hirakawa Y."/>
            <person name="Hundley H.N."/>
            <person name="Ikeda Y."/>
            <person name="Inoue K."/>
            <person name="Inoue S.I."/>
            <person name="Ishida S."/>
            <person name="Jia Q."/>
            <person name="Kakita M."/>
            <person name="Kanazawa T."/>
            <person name="Kawai Y."/>
            <person name="Kawashima T."/>
            <person name="Kennedy M."/>
            <person name="Kinose K."/>
            <person name="Kinoshita T."/>
            <person name="Kohara Y."/>
            <person name="Koide E."/>
            <person name="Komatsu K."/>
            <person name="Kopischke S."/>
            <person name="Kubo M."/>
            <person name="Kyozuka J."/>
            <person name="Lagercrantz U."/>
            <person name="Lin S.S."/>
            <person name="Lindquist E."/>
            <person name="Lipzen A.M."/>
            <person name="Lu C.W."/>
            <person name="De Luna E."/>
            <person name="Martienssen R.A."/>
            <person name="Minamino N."/>
            <person name="Mizutani M."/>
            <person name="Mizutani M."/>
            <person name="Mochizuki N."/>
            <person name="Monte I."/>
            <person name="Mosher R."/>
            <person name="Nagasaki H."/>
            <person name="Nakagami H."/>
            <person name="Naramoto S."/>
            <person name="Nishitani K."/>
            <person name="Ohtani M."/>
            <person name="Okamoto T."/>
            <person name="Okumura M."/>
            <person name="Phillips J."/>
            <person name="Pollak B."/>
            <person name="Reinders A."/>
            <person name="Rovekamp M."/>
            <person name="Sano R."/>
            <person name="Sawa S."/>
            <person name="Schmid M.W."/>
            <person name="Shirakawa M."/>
            <person name="Solano R."/>
            <person name="Spunde A."/>
            <person name="Suetsugu N."/>
            <person name="Sugano S."/>
            <person name="Sugiyama A."/>
            <person name="Sun R."/>
            <person name="Suzuki Y."/>
            <person name="Takenaka M."/>
            <person name="Takezawa D."/>
            <person name="Tomogane H."/>
            <person name="Tsuzuki M."/>
            <person name="Ueda T."/>
            <person name="Umeda M."/>
            <person name="Ward J.M."/>
            <person name="Watanabe Y."/>
            <person name="Yazaki K."/>
            <person name="Yokoyama R."/>
            <person name="Yoshitake Y."/>
            <person name="Yotsui I."/>
            <person name="Zachgo S."/>
            <person name="Schmutz J."/>
        </authorList>
    </citation>
    <scope>NUCLEOTIDE SEQUENCE [LARGE SCALE GENOMIC DNA]</scope>
    <source>
        <strain evidence="2">Tak-1</strain>
    </source>
</reference>
<protein>
    <submittedName>
        <fullName evidence="1">Uncharacterized protein</fullName>
    </submittedName>
</protein>
<keyword evidence="2" id="KW-1185">Reference proteome</keyword>
<name>A0A2R6VXV2_MARPO</name>
<dbReference type="Proteomes" id="UP000244005">
    <property type="component" value="Unassembled WGS sequence"/>
</dbReference>
<gene>
    <name evidence="1" type="ORF">MARPO_1662s0001</name>
</gene>
<proteinExistence type="predicted"/>
<evidence type="ECO:0000313" key="1">
    <source>
        <dbReference type="EMBL" id="PTQ26441.1"/>
    </source>
</evidence>